<feature type="coiled-coil region" evidence="1">
    <location>
        <begin position="286"/>
        <end position="377"/>
    </location>
</feature>
<dbReference type="PANTHER" id="PTHR32182:SF0">
    <property type="entry name" value="DNA REPLICATION AND REPAIR PROTEIN RECF"/>
    <property type="match status" value="1"/>
</dbReference>
<dbReference type="Pfam" id="PF13555">
    <property type="entry name" value="AAA_29"/>
    <property type="match status" value="1"/>
</dbReference>
<feature type="coiled-coil region" evidence="1">
    <location>
        <begin position="430"/>
        <end position="464"/>
    </location>
</feature>
<organism evidence="2 3">
    <name type="scientific">Roseimicrobium gellanilyticum</name>
    <dbReference type="NCBI Taxonomy" id="748857"/>
    <lineage>
        <taxon>Bacteria</taxon>
        <taxon>Pseudomonadati</taxon>
        <taxon>Verrucomicrobiota</taxon>
        <taxon>Verrucomicrobiia</taxon>
        <taxon>Verrucomicrobiales</taxon>
        <taxon>Verrucomicrobiaceae</taxon>
        <taxon>Roseimicrobium</taxon>
    </lineage>
</organism>
<dbReference type="RefSeq" id="WP_113960851.1">
    <property type="nucleotide sequence ID" value="NZ_QNRR01000010.1"/>
</dbReference>
<sequence>MNSPRRITLSRIVAVNWYGYRQFIDVNGLSLITGANGSGKSALLDLIQFVMLGEQLSRFNKAAAGAGSGRTLRGYCLCDTNTISRDGNERFLRSSGVTFAALEFSAPPNAAGDIPRQTWGARIEYDSPTAKGSIRWFRAPRRMEKSDFLRMDLHGEEEFLSDEEFRVHLKRDLEGDCWEHQRTYLEEMRQRTGLHFDREQMNKTLPKAMAFQPESNFEAFIRDYLLEVSLPDVRAVKASVEAHNRAKAHLEKMHDQHQRLGRICQLHEAAASHRRESALWYHLADALQHEEALEKLEGARQMLRKITEDSAQQVRDREDAITERNELEDQLTEVRLVVGNDSQLARLSENRERLRKLKEELAELREARKTASQFLQTHGMHWKNWLRLAESLHVDVPREVHELLGVIRGNDESKGLDAVARLGRQGDELLEIARERLRELRSEIEKLESRERELQRDLEHYREGRSAPSPLLDALRARGQKVSALGRVVEVKAEAEAWWPLLESLLAQDRQAILPEDFAAAWEEAQRTPSPAEPLIHLEEARAKMKKNSVQAGSVREFLETKHAGASVYLDGLLGDLMPVDHTHGLTEHPRALSRDGWLKDPPRRVRLVPAKELTLGEEGLRRMREVRETELRTVREQLSVVRRQHADWQGWANQAETHGLIHPTPPDVGSALRRLPEVEKECHTLDETIRLLATPEREATVEKLRKLESAFKGASERAIRLEERLGHLDLQQRELRDRIATLEEEESSLLLNRHTSRAKLTGVLETEITTRLTTAKSEKGSWSKKREAAIVVANHEANRGAEATRQRDAERQQFAVAHPDIAEAFDTQDEDNERYASRLRQLAEQELDRYKAEAAQAQKEWEERLQHQVLDVLKEKLDEADRTKRELNKAMAHDIGGMRYQITSQKDRTHTAIWELVDGGIPTGEQLALFNHSKREELEKAKLELMAAIEAADNPEDKRGQRALDYRYYHHWDIEARPTGKGDGAAISLNKSAKKQSGGENQAPFFVATLAAFHRVYDVSTPNGPPTLGLVVMDEAFSKLSGDRIDDCLELAQNFGLQLVMAFPEDRLPTMIEHADTVVQCRVERSYDDATGSVSDIQNWVVRVDRDRLREAFA</sequence>
<keyword evidence="1" id="KW-0175">Coiled coil</keyword>
<dbReference type="Proteomes" id="UP000253426">
    <property type="component" value="Unassembled WGS sequence"/>
</dbReference>
<dbReference type="InterPro" id="IPR027417">
    <property type="entry name" value="P-loop_NTPase"/>
</dbReference>
<dbReference type="OrthoDB" id="174137at2"/>
<accession>A0A366HA91</accession>
<proteinExistence type="predicted"/>
<evidence type="ECO:0000313" key="2">
    <source>
        <dbReference type="EMBL" id="RBP39086.1"/>
    </source>
</evidence>
<dbReference type="GO" id="GO:0000731">
    <property type="term" value="P:DNA synthesis involved in DNA repair"/>
    <property type="evidence" value="ECO:0007669"/>
    <property type="project" value="TreeGrafter"/>
</dbReference>
<dbReference type="EMBL" id="QNRR01000010">
    <property type="protein sequence ID" value="RBP39086.1"/>
    <property type="molecule type" value="Genomic_DNA"/>
</dbReference>
<feature type="coiled-coil region" evidence="1">
    <location>
        <begin position="705"/>
        <end position="753"/>
    </location>
</feature>
<dbReference type="Gene3D" id="3.40.50.300">
    <property type="entry name" value="P-loop containing nucleotide triphosphate hydrolases"/>
    <property type="match status" value="2"/>
</dbReference>
<feature type="coiled-coil region" evidence="1">
    <location>
        <begin position="841"/>
        <end position="894"/>
    </location>
</feature>
<evidence type="ECO:0000256" key="1">
    <source>
        <dbReference type="SAM" id="Coils"/>
    </source>
</evidence>
<gene>
    <name evidence="2" type="ORF">DES53_110110</name>
</gene>
<comment type="caution">
    <text evidence="2">The sequence shown here is derived from an EMBL/GenBank/DDBJ whole genome shotgun (WGS) entry which is preliminary data.</text>
</comment>
<keyword evidence="3" id="KW-1185">Reference proteome</keyword>
<reference evidence="2 3" key="1">
    <citation type="submission" date="2018-06" db="EMBL/GenBank/DDBJ databases">
        <title>Genomic Encyclopedia of Type Strains, Phase IV (KMG-IV): sequencing the most valuable type-strain genomes for metagenomic binning, comparative biology and taxonomic classification.</title>
        <authorList>
            <person name="Goeker M."/>
        </authorList>
    </citation>
    <scope>NUCLEOTIDE SEQUENCE [LARGE SCALE GENOMIC DNA]</scope>
    <source>
        <strain evidence="2 3">DSM 25532</strain>
    </source>
</reference>
<name>A0A366HA91_9BACT</name>
<dbReference type="SUPFAM" id="SSF52540">
    <property type="entry name" value="P-loop containing nucleoside triphosphate hydrolases"/>
    <property type="match status" value="2"/>
</dbReference>
<evidence type="ECO:0000313" key="3">
    <source>
        <dbReference type="Proteomes" id="UP000253426"/>
    </source>
</evidence>
<dbReference type="AlphaFoldDB" id="A0A366HA91"/>
<dbReference type="Pfam" id="PF13558">
    <property type="entry name" value="SbcC_Walker_B"/>
    <property type="match status" value="1"/>
</dbReference>
<dbReference type="GO" id="GO:0006302">
    <property type="term" value="P:double-strand break repair"/>
    <property type="evidence" value="ECO:0007669"/>
    <property type="project" value="TreeGrafter"/>
</dbReference>
<dbReference type="PANTHER" id="PTHR32182">
    <property type="entry name" value="DNA REPLICATION AND REPAIR PROTEIN RECF"/>
    <property type="match status" value="1"/>
</dbReference>
<protein>
    <submittedName>
        <fullName evidence="2">Uncharacterized protein YPO0396</fullName>
    </submittedName>
</protein>